<name>A0A841BL26_9ACTN</name>
<gene>
    <name evidence="1" type="ORF">F4553_001278</name>
</gene>
<proteinExistence type="predicted"/>
<dbReference type="RefSeq" id="WP_281394993.1">
    <property type="nucleotide sequence ID" value="NZ_JACHMN010000002.1"/>
</dbReference>
<evidence type="ECO:0000313" key="2">
    <source>
        <dbReference type="Proteomes" id="UP000587527"/>
    </source>
</evidence>
<comment type="caution">
    <text evidence="1">The sequence shown here is derived from an EMBL/GenBank/DDBJ whole genome shotgun (WGS) entry which is preliminary data.</text>
</comment>
<dbReference type="AlphaFoldDB" id="A0A841BL26"/>
<dbReference type="EMBL" id="JACHMN010000002">
    <property type="protein sequence ID" value="MBB5867899.1"/>
    <property type="molecule type" value="Genomic_DNA"/>
</dbReference>
<reference evidence="1 2" key="1">
    <citation type="submission" date="2020-08" db="EMBL/GenBank/DDBJ databases">
        <title>Sequencing the genomes of 1000 actinobacteria strains.</title>
        <authorList>
            <person name="Klenk H.-P."/>
        </authorList>
    </citation>
    <scope>NUCLEOTIDE SEQUENCE [LARGE SCALE GENOMIC DNA]</scope>
    <source>
        <strain evidence="1 2">DSM 45362</strain>
    </source>
</reference>
<keyword evidence="2" id="KW-1185">Reference proteome</keyword>
<sequence length="43" mass="4525">MPVRDPLTRALAGLRAQPTDVDLIALGGPTDRTAPAHFEIATV</sequence>
<accession>A0A841BL26</accession>
<dbReference type="Proteomes" id="UP000587527">
    <property type="component" value="Unassembled WGS sequence"/>
</dbReference>
<protein>
    <submittedName>
        <fullName evidence="1">Uncharacterized protein</fullName>
    </submittedName>
</protein>
<organism evidence="1 2">
    <name type="scientific">Allocatelliglobosispora scoriae</name>
    <dbReference type="NCBI Taxonomy" id="643052"/>
    <lineage>
        <taxon>Bacteria</taxon>
        <taxon>Bacillati</taxon>
        <taxon>Actinomycetota</taxon>
        <taxon>Actinomycetes</taxon>
        <taxon>Micromonosporales</taxon>
        <taxon>Micromonosporaceae</taxon>
        <taxon>Allocatelliglobosispora</taxon>
    </lineage>
</organism>
<evidence type="ECO:0000313" key="1">
    <source>
        <dbReference type="EMBL" id="MBB5867899.1"/>
    </source>
</evidence>